<evidence type="ECO:0008006" key="4">
    <source>
        <dbReference type="Google" id="ProtNLM"/>
    </source>
</evidence>
<accession>A0A3E0E6G9</accession>
<evidence type="ECO:0000256" key="1">
    <source>
        <dbReference type="SAM" id="Phobius"/>
    </source>
</evidence>
<proteinExistence type="predicted"/>
<keyword evidence="1" id="KW-1133">Transmembrane helix</keyword>
<evidence type="ECO:0000313" key="3">
    <source>
        <dbReference type="Proteomes" id="UP000256405"/>
    </source>
</evidence>
<gene>
    <name evidence="2" type="ORF">C8N25_102272</name>
</gene>
<comment type="caution">
    <text evidence="2">The sequence shown here is derived from an EMBL/GenBank/DDBJ whole genome shotgun (WGS) entry which is preliminary data.</text>
</comment>
<organism evidence="2 3">
    <name type="scientific">Algoriphagus antarcticus</name>
    <dbReference type="NCBI Taxonomy" id="238540"/>
    <lineage>
        <taxon>Bacteria</taxon>
        <taxon>Pseudomonadati</taxon>
        <taxon>Bacteroidota</taxon>
        <taxon>Cytophagia</taxon>
        <taxon>Cytophagales</taxon>
        <taxon>Cyclobacteriaceae</taxon>
        <taxon>Algoriphagus</taxon>
    </lineage>
</organism>
<dbReference type="Proteomes" id="UP000256405">
    <property type="component" value="Unassembled WGS sequence"/>
</dbReference>
<protein>
    <recommendedName>
        <fullName evidence="4">Carboxypeptidase family protein</fullName>
    </recommendedName>
</protein>
<keyword evidence="3" id="KW-1185">Reference proteome</keyword>
<name>A0A3E0E6G9_9BACT</name>
<feature type="transmembrane region" description="Helical" evidence="1">
    <location>
        <begin position="90"/>
        <end position="107"/>
    </location>
</feature>
<dbReference type="OrthoDB" id="641844at2"/>
<keyword evidence="1" id="KW-0472">Membrane</keyword>
<evidence type="ECO:0000313" key="2">
    <source>
        <dbReference type="EMBL" id="REG92869.1"/>
    </source>
</evidence>
<sequence>MKSDDQNQKMTVSQKRWITVSAIAFFISLSASFLLIVFGNRLSDFGITNKIYFLILIPLGFSSAAFLSGAMKSYASYTSDGKGLPGKLELTGPIVIFLLVVIGGFYIPKLMEESQTFDLKVRILSEDQETSQFDDGSMRLYLDDKTYTGNIREGEVVFSTIPNEFQNKNVRIELLVEGYQLVSPEGIRISKDKRALDLQVKKKEAYKSTVVRGSVTDEKGYPIPNAILNFSSGLATGSTNEIGDFNIQVPIEQGRKIPLKILLQGKIVFNENVTLDSQSPLSFKIVAN</sequence>
<dbReference type="EMBL" id="QUNF01000002">
    <property type="protein sequence ID" value="REG92869.1"/>
    <property type="molecule type" value="Genomic_DNA"/>
</dbReference>
<reference evidence="2 3" key="1">
    <citation type="submission" date="2018-08" db="EMBL/GenBank/DDBJ databases">
        <title>Genomic Encyclopedia of Archaeal and Bacterial Type Strains, Phase II (KMG-II): from individual species to whole genera.</title>
        <authorList>
            <person name="Goeker M."/>
        </authorList>
    </citation>
    <scope>NUCLEOTIDE SEQUENCE [LARGE SCALE GENOMIC DNA]</scope>
    <source>
        <strain evidence="2 3">DSM 15986</strain>
    </source>
</reference>
<keyword evidence="1" id="KW-0812">Transmembrane</keyword>
<feature type="transmembrane region" description="Helical" evidence="1">
    <location>
        <begin position="17"/>
        <end position="39"/>
    </location>
</feature>
<dbReference type="AlphaFoldDB" id="A0A3E0E6G9"/>
<feature type="transmembrane region" description="Helical" evidence="1">
    <location>
        <begin position="51"/>
        <end position="70"/>
    </location>
</feature>
<dbReference type="RefSeq" id="WP_086539744.1">
    <property type="nucleotide sequence ID" value="NZ_MSSW01000003.1"/>
</dbReference>